<comment type="similarity">
    <text evidence="2">Belongs to the CCDC85 family.</text>
</comment>
<dbReference type="PANTHER" id="PTHR13546:SF15">
    <property type="entry name" value="CCDC85"/>
    <property type="match status" value="1"/>
</dbReference>
<dbReference type="PANTHER" id="PTHR13546">
    <property type="entry name" value="RE60986P"/>
    <property type="match status" value="1"/>
</dbReference>
<accession>A0AA36GBZ0</accession>
<comment type="subcellular location">
    <subcellularLocation>
        <location evidence="1">Cell junction</location>
        <location evidence="1">Adherens junction</location>
    </subcellularLocation>
</comment>
<feature type="coiled-coil region" evidence="5">
    <location>
        <begin position="111"/>
        <end position="145"/>
    </location>
</feature>
<dbReference type="Proteomes" id="UP001176961">
    <property type="component" value="Unassembled WGS sequence"/>
</dbReference>
<sequence>MSTKSGSTASSEQNTVQYANPYLGQQSANTSMASEKSEGSRQLHYPSVCVQVPRAPASQVSTPPSGVSYAIPFPKPIQYSATQLHYENMKHRCKMLDSENQRLMRVQNELITDANRRVEMHVNEIRMLKEDNKKLATTNKELRDLCCYLDDDRQKTRRLAREWQKFGRYSSQVMKQEMSIYQQRLREAEERHNQVLRENEELKQLCLYLDEQRQRYAAYHADDDKESEDLGCGSSERSEECDDSKDLCDNPSINQQKEHTLRMLCQRIGTPADTNHLSSVDQTADAERLVNYIHSLEGRIKQLERASQQTGLWHSACTLLSESDEKTIIDRCDELCSEAISQKVAPNNHKAMQMSSCSTMTTSGTTYASSETDMESAVYVMGDEIDEIGSLEVRSLTRIEEDGEDKEKCLDEVEEQSAQLPPAIAPLSESLLNVGRLSLTSSDLSLSLNESTEEPLPRCSSSSNGALPTAARVPRFSWKGALFRKSLGGIGRESADSGRASADRNLPLSCTNDSRCGITAV</sequence>
<evidence type="ECO:0000256" key="5">
    <source>
        <dbReference type="SAM" id="Coils"/>
    </source>
</evidence>
<dbReference type="Pfam" id="PF10226">
    <property type="entry name" value="CCDC85"/>
    <property type="match status" value="1"/>
</dbReference>
<proteinExistence type="inferred from homology"/>
<evidence type="ECO:0000256" key="3">
    <source>
        <dbReference type="ARBA" id="ARBA00022949"/>
    </source>
</evidence>
<dbReference type="GO" id="GO:0005912">
    <property type="term" value="C:adherens junction"/>
    <property type="evidence" value="ECO:0007669"/>
    <property type="project" value="UniProtKB-SubCell"/>
</dbReference>
<keyword evidence="3" id="KW-0965">Cell junction</keyword>
<protein>
    <submittedName>
        <fullName evidence="7">Uncharacterized protein</fullName>
    </submittedName>
</protein>
<keyword evidence="4 5" id="KW-0175">Coiled coil</keyword>
<evidence type="ECO:0000313" key="7">
    <source>
        <dbReference type="EMBL" id="CAJ0588172.1"/>
    </source>
</evidence>
<reference evidence="7" key="1">
    <citation type="submission" date="2023-07" db="EMBL/GenBank/DDBJ databases">
        <authorList>
            <consortium name="CYATHOMIX"/>
        </authorList>
    </citation>
    <scope>NUCLEOTIDE SEQUENCE</scope>
    <source>
        <strain evidence="7">N/A</strain>
    </source>
</reference>
<comment type="caution">
    <text evidence="7">The sequence shown here is derived from an EMBL/GenBank/DDBJ whole genome shotgun (WGS) entry which is preliminary data.</text>
</comment>
<dbReference type="EMBL" id="CATQJL010000001">
    <property type="protein sequence ID" value="CAJ0588172.1"/>
    <property type="molecule type" value="Genomic_DNA"/>
</dbReference>
<dbReference type="InterPro" id="IPR019359">
    <property type="entry name" value="CCDC85"/>
</dbReference>
<evidence type="ECO:0000256" key="1">
    <source>
        <dbReference type="ARBA" id="ARBA00004536"/>
    </source>
</evidence>
<name>A0AA36GBZ0_CYLNA</name>
<organism evidence="7 8">
    <name type="scientific">Cylicocyclus nassatus</name>
    <name type="common">Nematode worm</name>
    <dbReference type="NCBI Taxonomy" id="53992"/>
    <lineage>
        <taxon>Eukaryota</taxon>
        <taxon>Metazoa</taxon>
        <taxon>Ecdysozoa</taxon>
        <taxon>Nematoda</taxon>
        <taxon>Chromadorea</taxon>
        <taxon>Rhabditida</taxon>
        <taxon>Rhabditina</taxon>
        <taxon>Rhabditomorpha</taxon>
        <taxon>Strongyloidea</taxon>
        <taxon>Strongylidae</taxon>
        <taxon>Cylicocyclus</taxon>
    </lineage>
</organism>
<feature type="coiled-coil region" evidence="5">
    <location>
        <begin position="171"/>
        <end position="205"/>
    </location>
</feature>
<feature type="region of interest" description="Disordered" evidence="6">
    <location>
        <begin position="221"/>
        <end position="245"/>
    </location>
</feature>
<evidence type="ECO:0000256" key="2">
    <source>
        <dbReference type="ARBA" id="ARBA00009052"/>
    </source>
</evidence>
<gene>
    <name evidence="7" type="ORF">CYNAS_LOCUS155</name>
</gene>
<keyword evidence="8" id="KW-1185">Reference proteome</keyword>
<evidence type="ECO:0000313" key="8">
    <source>
        <dbReference type="Proteomes" id="UP001176961"/>
    </source>
</evidence>
<dbReference type="AlphaFoldDB" id="A0AA36GBZ0"/>
<feature type="region of interest" description="Disordered" evidence="6">
    <location>
        <begin position="1"/>
        <end position="42"/>
    </location>
</feature>
<feature type="compositionally biased region" description="Polar residues" evidence="6">
    <location>
        <begin position="1"/>
        <end position="34"/>
    </location>
</feature>
<evidence type="ECO:0000256" key="6">
    <source>
        <dbReference type="SAM" id="MobiDB-lite"/>
    </source>
</evidence>
<evidence type="ECO:0000256" key="4">
    <source>
        <dbReference type="ARBA" id="ARBA00023054"/>
    </source>
</evidence>